<evidence type="ECO:0000256" key="2">
    <source>
        <dbReference type="ARBA" id="ARBA00010869"/>
    </source>
</evidence>
<reference evidence="6" key="2">
    <citation type="submission" date="2023-05" db="EMBL/GenBank/DDBJ databases">
        <authorList>
            <consortium name="Lawrence Berkeley National Laboratory"/>
            <person name="Steindorff A."/>
            <person name="Hensen N."/>
            <person name="Bonometti L."/>
            <person name="Westerberg I."/>
            <person name="Brannstrom I.O."/>
            <person name="Guillou S."/>
            <person name="Cros-Aarteil S."/>
            <person name="Calhoun S."/>
            <person name="Haridas S."/>
            <person name="Kuo A."/>
            <person name="Mondo S."/>
            <person name="Pangilinan J."/>
            <person name="Riley R."/>
            <person name="Labutti K."/>
            <person name="Andreopoulos B."/>
            <person name="Lipzen A."/>
            <person name="Chen C."/>
            <person name="Yanf M."/>
            <person name="Daum C."/>
            <person name="Ng V."/>
            <person name="Clum A."/>
            <person name="Ohm R."/>
            <person name="Martin F."/>
            <person name="Silar P."/>
            <person name="Natvig D."/>
            <person name="Lalanne C."/>
            <person name="Gautier V."/>
            <person name="Ament-Velasquez S.L."/>
            <person name="Kruys A."/>
            <person name="Hutchinson M.I."/>
            <person name="Powell A.J."/>
            <person name="Barry K."/>
            <person name="Miller A.N."/>
            <person name="Grigoriev I.V."/>
            <person name="Debuchy R."/>
            <person name="Gladieux P."/>
            <person name="Thoren M.H."/>
            <person name="Johannesson H."/>
        </authorList>
    </citation>
    <scope>NUCLEOTIDE SEQUENCE</scope>
    <source>
        <strain evidence="6">CBS 990.96</strain>
    </source>
</reference>
<name>A0AAN7H461_9PEZI</name>
<gene>
    <name evidence="6" type="ORF">QBC38DRAFT_140130</name>
</gene>
<dbReference type="EMBL" id="MU865315">
    <property type="protein sequence ID" value="KAK4228755.1"/>
    <property type="molecule type" value="Genomic_DNA"/>
</dbReference>
<comment type="cofactor">
    <cofactor evidence="1">
        <name>pyridoxal 5'-phosphate</name>
        <dbReference type="ChEBI" id="CHEBI:597326"/>
    </cofactor>
</comment>
<comment type="similarity">
    <text evidence="2">Belongs to the serine/threonine dehydratase family.</text>
</comment>
<dbReference type="GO" id="GO:0005524">
    <property type="term" value="F:ATP binding"/>
    <property type="evidence" value="ECO:0007669"/>
    <property type="project" value="TreeGrafter"/>
</dbReference>
<keyword evidence="7" id="KW-1185">Reference proteome</keyword>
<keyword evidence="4" id="KW-0456">Lyase</keyword>
<dbReference type="AlphaFoldDB" id="A0AAN7H461"/>
<dbReference type="PANTHER" id="PTHR43050:SF1">
    <property type="entry name" value="SERINE RACEMASE"/>
    <property type="match status" value="1"/>
</dbReference>
<evidence type="ECO:0000256" key="3">
    <source>
        <dbReference type="ARBA" id="ARBA00022898"/>
    </source>
</evidence>
<evidence type="ECO:0000256" key="4">
    <source>
        <dbReference type="ARBA" id="ARBA00023239"/>
    </source>
</evidence>
<dbReference type="InterPro" id="IPR001926">
    <property type="entry name" value="TrpB-like_PALP"/>
</dbReference>
<evidence type="ECO:0000256" key="1">
    <source>
        <dbReference type="ARBA" id="ARBA00001933"/>
    </source>
</evidence>
<dbReference type="GO" id="GO:0030378">
    <property type="term" value="F:serine racemase activity"/>
    <property type="evidence" value="ECO:0007669"/>
    <property type="project" value="TreeGrafter"/>
</dbReference>
<dbReference type="GO" id="GO:0018114">
    <property type="term" value="F:threonine racemase activity"/>
    <property type="evidence" value="ECO:0007669"/>
    <property type="project" value="TreeGrafter"/>
</dbReference>
<comment type="caution">
    <text evidence="6">The sequence shown here is derived from an EMBL/GenBank/DDBJ whole genome shotgun (WGS) entry which is preliminary data.</text>
</comment>
<organism evidence="6 7">
    <name type="scientific">Podospora fimiseda</name>
    <dbReference type="NCBI Taxonomy" id="252190"/>
    <lineage>
        <taxon>Eukaryota</taxon>
        <taxon>Fungi</taxon>
        <taxon>Dikarya</taxon>
        <taxon>Ascomycota</taxon>
        <taxon>Pezizomycotina</taxon>
        <taxon>Sordariomycetes</taxon>
        <taxon>Sordariomycetidae</taxon>
        <taxon>Sordariales</taxon>
        <taxon>Podosporaceae</taxon>
        <taxon>Podospora</taxon>
    </lineage>
</organism>
<dbReference type="GO" id="GO:0030170">
    <property type="term" value="F:pyridoxal phosphate binding"/>
    <property type="evidence" value="ECO:0007669"/>
    <property type="project" value="TreeGrafter"/>
</dbReference>
<evidence type="ECO:0000313" key="6">
    <source>
        <dbReference type="EMBL" id="KAK4228755.1"/>
    </source>
</evidence>
<evidence type="ECO:0000259" key="5">
    <source>
        <dbReference type="Pfam" id="PF00291"/>
    </source>
</evidence>
<dbReference type="PANTHER" id="PTHR43050">
    <property type="entry name" value="SERINE / THREONINE RACEMASE FAMILY MEMBER"/>
    <property type="match status" value="1"/>
</dbReference>
<sequence length="379" mass="40814">MSTEPQLTRASVEAAHSLIKPYIHETPVLTSKTVDLIASTPQLPSELLGTKWESQPPAKPILRLHFKCENFQKIGAFKARGAFHAIERLKQQSNWEEIKSKGVITHSSGNHASALALASSTSLLPSYIIMPTISSPLKISATQSHHPSLISIHFSGPTSSEREALTSKIQSLTSSTLIPPYDHPDIIAGQGTASLELLSQTTPPSSQSSILNAIITPLGGGGLLSGTALTCSTTPTKVYGSEPSFQGANDAFQAFYSPTGDRITTVKSLTIADGLRTPVGKLNWEIIYHRKLVDGIYSVTENQIKSALKLVLERMKIVVEPSAVVPLAVALYNEDFRKMVEGESGEKGWDLGIIFSGGNISVEGLAKLFGEDEKKETKE</sequence>
<dbReference type="Pfam" id="PF00291">
    <property type="entry name" value="PALP"/>
    <property type="match status" value="1"/>
</dbReference>
<keyword evidence="3" id="KW-0663">Pyridoxal phosphate</keyword>
<dbReference type="GO" id="GO:0000287">
    <property type="term" value="F:magnesium ion binding"/>
    <property type="evidence" value="ECO:0007669"/>
    <property type="project" value="TreeGrafter"/>
</dbReference>
<feature type="domain" description="Tryptophan synthase beta chain-like PALP" evidence="5">
    <location>
        <begin position="62"/>
        <end position="330"/>
    </location>
</feature>
<proteinExistence type="inferred from homology"/>
<dbReference type="InterPro" id="IPR036052">
    <property type="entry name" value="TrpB-like_PALP_sf"/>
</dbReference>
<evidence type="ECO:0000313" key="7">
    <source>
        <dbReference type="Proteomes" id="UP001301958"/>
    </source>
</evidence>
<dbReference type="SUPFAM" id="SSF53686">
    <property type="entry name" value="Tryptophan synthase beta subunit-like PLP-dependent enzymes"/>
    <property type="match status" value="1"/>
</dbReference>
<dbReference type="GO" id="GO:0003941">
    <property type="term" value="F:L-serine ammonia-lyase activity"/>
    <property type="evidence" value="ECO:0007669"/>
    <property type="project" value="TreeGrafter"/>
</dbReference>
<dbReference type="GO" id="GO:0008721">
    <property type="term" value="F:D-serine ammonia-lyase activity"/>
    <property type="evidence" value="ECO:0007669"/>
    <property type="project" value="TreeGrafter"/>
</dbReference>
<accession>A0AAN7H461</accession>
<dbReference type="Proteomes" id="UP001301958">
    <property type="component" value="Unassembled WGS sequence"/>
</dbReference>
<reference evidence="6" key="1">
    <citation type="journal article" date="2023" name="Mol. Phylogenet. Evol.">
        <title>Genome-scale phylogeny and comparative genomics of the fungal order Sordariales.</title>
        <authorList>
            <person name="Hensen N."/>
            <person name="Bonometti L."/>
            <person name="Westerberg I."/>
            <person name="Brannstrom I.O."/>
            <person name="Guillou S."/>
            <person name="Cros-Aarteil S."/>
            <person name="Calhoun S."/>
            <person name="Haridas S."/>
            <person name="Kuo A."/>
            <person name="Mondo S."/>
            <person name="Pangilinan J."/>
            <person name="Riley R."/>
            <person name="LaButti K."/>
            <person name="Andreopoulos B."/>
            <person name="Lipzen A."/>
            <person name="Chen C."/>
            <person name="Yan M."/>
            <person name="Daum C."/>
            <person name="Ng V."/>
            <person name="Clum A."/>
            <person name="Steindorff A."/>
            <person name="Ohm R.A."/>
            <person name="Martin F."/>
            <person name="Silar P."/>
            <person name="Natvig D.O."/>
            <person name="Lalanne C."/>
            <person name="Gautier V."/>
            <person name="Ament-Velasquez S.L."/>
            <person name="Kruys A."/>
            <person name="Hutchinson M.I."/>
            <person name="Powell A.J."/>
            <person name="Barry K."/>
            <person name="Miller A.N."/>
            <person name="Grigoriev I.V."/>
            <person name="Debuchy R."/>
            <person name="Gladieux P."/>
            <person name="Hiltunen Thoren M."/>
            <person name="Johannesson H."/>
        </authorList>
    </citation>
    <scope>NUCLEOTIDE SEQUENCE</scope>
    <source>
        <strain evidence="6">CBS 990.96</strain>
    </source>
</reference>
<dbReference type="FunFam" id="3.40.50.1100:FF:000005">
    <property type="entry name" value="Threonine dehydratase catabolic"/>
    <property type="match status" value="1"/>
</dbReference>
<dbReference type="Gene3D" id="3.40.50.1100">
    <property type="match status" value="2"/>
</dbReference>
<protein>
    <submittedName>
        <fullName evidence="6">Serine racemase</fullName>
    </submittedName>
</protein>